<dbReference type="EMBL" id="AWSQ01000001">
    <property type="protein sequence ID" value="KFX71683.1"/>
    <property type="molecule type" value="Genomic_DNA"/>
</dbReference>
<keyword evidence="1" id="KW-0489">Methyltransferase</keyword>
<dbReference type="InterPro" id="IPR035094">
    <property type="entry name" value="EgtD"/>
</dbReference>
<evidence type="ECO:0000259" key="3">
    <source>
        <dbReference type="Pfam" id="PF10017"/>
    </source>
</evidence>
<dbReference type="PANTHER" id="PTHR43397">
    <property type="entry name" value="ERGOTHIONEINE BIOSYNTHESIS PROTEIN 1"/>
    <property type="match status" value="1"/>
</dbReference>
<sequence length="329" mass="36169">MTPASARVSVRPPADQVSTQQFAEDVAFYLTQTPRQLPSRYLYDALGSALFEAITRLPWYRVTRAETGLLKTHARAILSACAPLTDTVELGAGSGEKLARVLQARDAGSAALRVHLVDVSRSALSAAAGLLVGLPATQVITHEATYEAGLAEFSRTQSETGHTLLLFLGSNMGNFDPPKANELLCQIRAALQPGDLFLLGADLIKPERELMLAYDDPLGVTAAFNRNLLVRINRELGADFDLDSFQHRALWNATESRMESYLVSTRTQRVRIAESRLELTLHDGETIWTESSYKYSLEGLFGSLQAAGFARRQAWIDEDAQFALTLVQR</sequence>
<dbReference type="InterPro" id="IPR051128">
    <property type="entry name" value="EgtD_Methyltrsf_superfamily"/>
</dbReference>
<dbReference type="SUPFAM" id="SSF53335">
    <property type="entry name" value="S-adenosyl-L-methionine-dependent methyltransferases"/>
    <property type="match status" value="1"/>
</dbReference>
<name>A0A0A1YR12_9PSED</name>
<dbReference type="NCBIfam" id="TIGR03438">
    <property type="entry name" value="egtD_ergothio"/>
    <property type="match status" value="1"/>
</dbReference>
<gene>
    <name evidence="4" type="ORF">TMS3_0107095</name>
</gene>
<dbReference type="PIRSF" id="PIRSF018005">
    <property type="entry name" value="UCP018005"/>
    <property type="match status" value="1"/>
</dbReference>
<dbReference type="Proteomes" id="UP000030063">
    <property type="component" value="Unassembled WGS sequence"/>
</dbReference>
<dbReference type="eggNOG" id="COG4301">
    <property type="taxonomic scope" value="Bacteria"/>
</dbReference>
<dbReference type="InterPro" id="IPR019257">
    <property type="entry name" value="MeTrfase_dom"/>
</dbReference>
<dbReference type="AlphaFoldDB" id="A0A0A1YR12"/>
<protein>
    <recommendedName>
        <fullName evidence="3">Histidine-specific methyltransferase SAM-dependent domain-containing protein</fullName>
    </recommendedName>
</protein>
<keyword evidence="5" id="KW-1185">Reference proteome</keyword>
<dbReference type="OrthoDB" id="5289726at2"/>
<dbReference type="Gene3D" id="3.40.50.150">
    <property type="entry name" value="Vaccinia Virus protein VP39"/>
    <property type="match status" value="1"/>
</dbReference>
<accession>A0A0A1YR12</accession>
<proteinExistence type="predicted"/>
<dbReference type="GO" id="GO:0008168">
    <property type="term" value="F:methyltransferase activity"/>
    <property type="evidence" value="ECO:0007669"/>
    <property type="project" value="UniProtKB-KW"/>
</dbReference>
<evidence type="ECO:0000256" key="1">
    <source>
        <dbReference type="ARBA" id="ARBA00022603"/>
    </source>
</evidence>
<evidence type="ECO:0000256" key="2">
    <source>
        <dbReference type="ARBA" id="ARBA00022679"/>
    </source>
</evidence>
<organism evidence="4 5">
    <name type="scientific">Pseudomonas taeanensis MS-3</name>
    <dbReference type="NCBI Taxonomy" id="1395571"/>
    <lineage>
        <taxon>Bacteria</taxon>
        <taxon>Pseudomonadati</taxon>
        <taxon>Pseudomonadota</taxon>
        <taxon>Gammaproteobacteria</taxon>
        <taxon>Pseudomonadales</taxon>
        <taxon>Pseudomonadaceae</taxon>
        <taxon>Pseudomonas</taxon>
    </lineage>
</organism>
<dbReference type="GO" id="GO:0032259">
    <property type="term" value="P:methylation"/>
    <property type="evidence" value="ECO:0007669"/>
    <property type="project" value="UniProtKB-KW"/>
</dbReference>
<dbReference type="RefSeq" id="WP_025164528.1">
    <property type="nucleotide sequence ID" value="NZ_AWSQ01000001.1"/>
</dbReference>
<dbReference type="Pfam" id="PF10017">
    <property type="entry name" value="Methyltransf_33"/>
    <property type="match status" value="1"/>
</dbReference>
<reference evidence="4 5" key="1">
    <citation type="journal article" date="2014" name="Genome Announc.">
        <title>Draft Genome Sequence of Petroleum Oil-Degrading Marine Bacterium Pseudomonas taeanensis Strain MS-3, Isolated from a Crude Oil-Contaminated Seashore.</title>
        <authorList>
            <person name="Lee S.Y."/>
            <person name="Kim S.H."/>
            <person name="Lee D.G."/>
            <person name="Shin S."/>
            <person name="Yun S.H."/>
            <person name="Choi C.W."/>
            <person name="Chung Y.H."/>
            <person name="Choi J.S."/>
            <person name="Kahng H.Y."/>
            <person name="Kim S.I."/>
        </authorList>
    </citation>
    <scope>NUCLEOTIDE SEQUENCE [LARGE SCALE GENOMIC DNA]</scope>
    <source>
        <strain evidence="4 5">MS-3</strain>
    </source>
</reference>
<evidence type="ECO:0000313" key="4">
    <source>
        <dbReference type="EMBL" id="KFX71683.1"/>
    </source>
</evidence>
<dbReference type="InterPro" id="IPR029063">
    <property type="entry name" value="SAM-dependent_MTases_sf"/>
</dbReference>
<dbReference type="InterPro" id="IPR017804">
    <property type="entry name" value="MeTrfase_EgtD-like"/>
</dbReference>
<keyword evidence="2" id="KW-0808">Transferase</keyword>
<dbReference type="STRING" id="1395571.TMS3_0107095"/>
<dbReference type="PANTHER" id="PTHR43397:SF1">
    <property type="entry name" value="ERGOTHIONEINE BIOSYNTHESIS PROTEIN 1"/>
    <property type="match status" value="1"/>
</dbReference>
<evidence type="ECO:0000313" key="5">
    <source>
        <dbReference type="Proteomes" id="UP000030063"/>
    </source>
</evidence>
<comment type="caution">
    <text evidence="4">The sequence shown here is derived from an EMBL/GenBank/DDBJ whole genome shotgun (WGS) entry which is preliminary data.</text>
</comment>
<feature type="domain" description="Histidine-specific methyltransferase SAM-dependent" evidence="3">
    <location>
        <begin position="22"/>
        <end position="328"/>
    </location>
</feature>